<name>A0A1J0ETZ2_9PSED</name>
<dbReference type="Proteomes" id="UP000182567">
    <property type="component" value="Plasmid unnamed1"/>
</dbReference>
<dbReference type="EMBL" id="CP017887">
    <property type="protein sequence ID" value="APC19462.1"/>
    <property type="molecule type" value="Genomic_DNA"/>
</dbReference>
<dbReference type="RefSeq" id="WP_071555966.1">
    <property type="nucleotide sequence ID" value="NZ_CP017887.1"/>
</dbReference>
<accession>A0A1J0ETZ2</accession>
<protein>
    <recommendedName>
        <fullName evidence="1">Shedu protein SduA C-terminal domain-containing protein</fullName>
    </recommendedName>
</protein>
<feature type="domain" description="Shedu protein SduA C-terminal" evidence="1">
    <location>
        <begin position="300"/>
        <end position="458"/>
    </location>
</feature>
<dbReference type="Pfam" id="PF14082">
    <property type="entry name" value="SduA_C"/>
    <property type="match status" value="1"/>
</dbReference>
<gene>
    <name evidence="2" type="ORF">BLL42_27395</name>
</gene>
<evidence type="ECO:0000259" key="1">
    <source>
        <dbReference type="Pfam" id="PF14082"/>
    </source>
</evidence>
<keyword evidence="2" id="KW-0614">Plasmid</keyword>
<reference evidence="3" key="1">
    <citation type="submission" date="2016-10" db="EMBL/GenBank/DDBJ databases">
        <title>Pseudomonas frederiksbergensis ERGS4:02 complete genome.</title>
        <authorList>
            <person name="Kumar R."/>
            <person name="Acharya V."/>
            <person name="Singh D."/>
        </authorList>
    </citation>
    <scope>NUCLEOTIDE SEQUENCE [LARGE SCALE GENOMIC DNA]</scope>
    <source>
        <strain evidence="3">ERGS4:02</strain>
        <plasmid evidence="3">Plasmid unnamed1</plasmid>
    </source>
</reference>
<evidence type="ECO:0000313" key="3">
    <source>
        <dbReference type="Proteomes" id="UP000182567"/>
    </source>
</evidence>
<dbReference type="GeneID" id="46912014"/>
<dbReference type="AlphaFoldDB" id="A0A1J0ETZ2"/>
<proteinExistence type="predicted"/>
<evidence type="ECO:0000313" key="2">
    <source>
        <dbReference type="EMBL" id="APC19462.1"/>
    </source>
</evidence>
<organism evidence="2 3">
    <name type="scientific">Pseudomonas frederiksbergensis</name>
    <dbReference type="NCBI Taxonomy" id="104087"/>
    <lineage>
        <taxon>Bacteria</taxon>
        <taxon>Pseudomonadati</taxon>
        <taxon>Pseudomonadota</taxon>
        <taxon>Gammaproteobacteria</taxon>
        <taxon>Pseudomonadales</taxon>
        <taxon>Pseudomonadaceae</taxon>
        <taxon>Pseudomonas</taxon>
    </lineage>
</organism>
<sequence>MASLRPSQLSYETRADGGPFLDFQFYTEDQFPTEHAEEAHSADVYFSDLAPSDNSSPDSWHRILTVNADTVRIWPIHQHAGSANYGLPKYGSITEIWLTRPVVSPYIIPTSEDTLNALLEALPEGFYQDWRSGLGLQWEYRFILESIASIHGVTALCIHGGNGRRDAKIDGVFYILGIERYQDIRQKLSRLTRRYQREARENKQLVCYGGLVHAADPTKYPAKAKKLPPDLLSELLNQGNRAVPLSAKDRQTATALVRHNAREISKSEPRVLLQLQAEIELVTLGDLIEQFKSLMATRHIEGKWQRFLGDNPFILNMAFAYPIKIICERPYVGNKSFNDKGGNYSDFLIAARSTGNLALIEIKRPDTDLLAGKPYRGGDTYAPSTELSGSVAQIIAQRASAQREIFQLKDGLEDEVHDHSISAIIIVGTTPAKKVERRSFEQYRNCLRDVRIVTFDELQQRLVDVHKALAAENQHAPRTYQEHLPF</sequence>
<dbReference type="OrthoDB" id="8973928at2"/>
<dbReference type="InterPro" id="IPR025359">
    <property type="entry name" value="SduA_C"/>
</dbReference>
<geneLocation type="plasmid" evidence="2">
    <name>unnamed1</name>
</geneLocation>